<proteinExistence type="predicted"/>
<evidence type="ECO:0000313" key="1">
    <source>
        <dbReference type="EnsemblPlants" id="KQL03277"/>
    </source>
</evidence>
<dbReference type="EMBL" id="AGNK02002738">
    <property type="status" value="NOT_ANNOTATED_CDS"/>
    <property type="molecule type" value="Genomic_DNA"/>
</dbReference>
<dbReference type="AlphaFoldDB" id="K3XP92"/>
<evidence type="ECO:0000313" key="2">
    <source>
        <dbReference type="Proteomes" id="UP000004995"/>
    </source>
</evidence>
<sequence length="51" mass="5884">MHLYECLHPVAPPITQVTNNHSSKSPNLNEPVKSRKYCNVFKQIIQFSRTS</sequence>
<accession>K3XP92</accession>
<name>K3XP92_SETIT</name>
<dbReference type="HOGENOM" id="CLU_3110003_0_0_1"/>
<reference evidence="1" key="2">
    <citation type="submission" date="2018-08" db="UniProtKB">
        <authorList>
            <consortium name="EnsemblPlants"/>
        </authorList>
    </citation>
    <scope>IDENTIFICATION</scope>
    <source>
        <strain evidence="1">Yugu1</strain>
    </source>
</reference>
<dbReference type="InParanoid" id="K3XP92"/>
<reference evidence="2" key="1">
    <citation type="journal article" date="2012" name="Nat. Biotechnol.">
        <title>Reference genome sequence of the model plant Setaria.</title>
        <authorList>
            <person name="Bennetzen J.L."/>
            <person name="Schmutz J."/>
            <person name="Wang H."/>
            <person name="Percifield R."/>
            <person name="Hawkins J."/>
            <person name="Pontaroli A.C."/>
            <person name="Estep M."/>
            <person name="Feng L."/>
            <person name="Vaughn J.N."/>
            <person name="Grimwood J."/>
            <person name="Jenkins J."/>
            <person name="Barry K."/>
            <person name="Lindquist E."/>
            <person name="Hellsten U."/>
            <person name="Deshpande S."/>
            <person name="Wang X."/>
            <person name="Wu X."/>
            <person name="Mitros T."/>
            <person name="Triplett J."/>
            <person name="Yang X."/>
            <person name="Ye C.Y."/>
            <person name="Mauro-Herrera M."/>
            <person name="Wang L."/>
            <person name="Li P."/>
            <person name="Sharma M."/>
            <person name="Sharma R."/>
            <person name="Ronald P.C."/>
            <person name="Panaud O."/>
            <person name="Kellogg E.A."/>
            <person name="Brutnell T.P."/>
            <person name="Doust A.N."/>
            <person name="Tuskan G.A."/>
            <person name="Rokhsar D."/>
            <person name="Devos K.M."/>
        </authorList>
    </citation>
    <scope>NUCLEOTIDE SEQUENCE [LARGE SCALE GENOMIC DNA]</scope>
    <source>
        <strain evidence="2">cv. Yugu1</strain>
    </source>
</reference>
<keyword evidence="2" id="KW-1185">Reference proteome</keyword>
<dbReference type="Gramene" id="KQL03277">
    <property type="protein sequence ID" value="KQL03277"/>
    <property type="gene ID" value="SETIT_003715mg"/>
</dbReference>
<protein>
    <submittedName>
        <fullName evidence="1">Uncharacterized protein</fullName>
    </submittedName>
</protein>
<dbReference type="Proteomes" id="UP000004995">
    <property type="component" value="Unassembled WGS sequence"/>
</dbReference>
<organism evidence="1 2">
    <name type="scientific">Setaria italica</name>
    <name type="common">Foxtail millet</name>
    <name type="synonym">Panicum italicum</name>
    <dbReference type="NCBI Taxonomy" id="4555"/>
    <lineage>
        <taxon>Eukaryota</taxon>
        <taxon>Viridiplantae</taxon>
        <taxon>Streptophyta</taxon>
        <taxon>Embryophyta</taxon>
        <taxon>Tracheophyta</taxon>
        <taxon>Spermatophyta</taxon>
        <taxon>Magnoliopsida</taxon>
        <taxon>Liliopsida</taxon>
        <taxon>Poales</taxon>
        <taxon>Poaceae</taxon>
        <taxon>PACMAD clade</taxon>
        <taxon>Panicoideae</taxon>
        <taxon>Panicodae</taxon>
        <taxon>Paniceae</taxon>
        <taxon>Cenchrinae</taxon>
        <taxon>Setaria</taxon>
    </lineage>
</organism>
<dbReference type="EnsemblPlants" id="KQL03277">
    <property type="protein sequence ID" value="KQL03277"/>
    <property type="gene ID" value="SETIT_003715mg"/>
</dbReference>